<evidence type="ECO:0000313" key="3">
    <source>
        <dbReference type="EMBL" id="CAJ0606596.1"/>
    </source>
</evidence>
<feature type="region of interest" description="Disordered" evidence="1">
    <location>
        <begin position="354"/>
        <end position="376"/>
    </location>
</feature>
<feature type="chain" id="PRO_5041390598" evidence="2">
    <location>
        <begin position="20"/>
        <end position="647"/>
    </location>
</feature>
<feature type="compositionally biased region" description="Polar residues" evidence="1">
    <location>
        <begin position="493"/>
        <end position="519"/>
    </location>
</feature>
<accession>A0AA36HA63</accession>
<dbReference type="EMBL" id="CATQJL010000316">
    <property type="protein sequence ID" value="CAJ0606596.1"/>
    <property type="molecule type" value="Genomic_DNA"/>
</dbReference>
<keyword evidence="4" id="KW-1185">Reference proteome</keyword>
<evidence type="ECO:0000313" key="4">
    <source>
        <dbReference type="Proteomes" id="UP001176961"/>
    </source>
</evidence>
<evidence type="ECO:0000256" key="2">
    <source>
        <dbReference type="SAM" id="SignalP"/>
    </source>
</evidence>
<dbReference type="AlphaFoldDB" id="A0AA36HA63"/>
<sequence length="647" mass="72223">MRTIHILGLIALYGQHVQSQITPDCDLEFASSTLGIVQAHVVDPMKLANVEAILFSCNKSRMQKIAEISVFLLEKGTFPSRSMEDIRKVGLLVNEEKKRRLDLFWENMPPILKKTTDDITLILLNNSLSGNEKVQSFTDTVAALPREHRRALEEVFDQRAPQMHITPVAAKIDSHHEIAGFGKGDPEQPTTEILLSTPPPFPIEKEKEIIPGAEIGIPASTVIRKSGPEPLFPPSPPNHRSSPQLLQPIRPANQKRSDPLKELLGAAMNIDADQRGTSTSQGGSFNALFKPLPGFTDKKPKSLGIVQKQTETIEMDDSDLLNPRSSLLSDAVRLLEKTIPLINPMRPPMLSKDSRFSPSQTFSIPGKSLSHPSDSIPVPLSEQRTLLPSRDDPLHPDVAPISPVNRARSLGTFDTHLGRFASGVPNRVILHTNQLASIKDMDRLNAPSSRHLPPPPNYLTTRTEQFTTYPDHREGLFPEVNQVRPLSQQARVFRPSSQESAVYPTNHTKGTITNNVPTSNRDKTFHIENYPPAPYGIAPRPKQTIGHDLLDTDRLGSWSMGRFDKEEPYYPTPEPRRESTTVIAVLQERTTKASSDLSTFNEKPAVLPMFQRYQSPESITGSHALREVYNIRHHGRPRFVKIDLSNE</sequence>
<gene>
    <name evidence="3" type="ORF">CYNAS_LOCUS18579</name>
</gene>
<organism evidence="3 4">
    <name type="scientific">Cylicocyclus nassatus</name>
    <name type="common">Nematode worm</name>
    <dbReference type="NCBI Taxonomy" id="53992"/>
    <lineage>
        <taxon>Eukaryota</taxon>
        <taxon>Metazoa</taxon>
        <taxon>Ecdysozoa</taxon>
        <taxon>Nematoda</taxon>
        <taxon>Chromadorea</taxon>
        <taxon>Rhabditida</taxon>
        <taxon>Rhabditina</taxon>
        <taxon>Rhabditomorpha</taxon>
        <taxon>Strongyloidea</taxon>
        <taxon>Strongylidae</taxon>
        <taxon>Cylicocyclus</taxon>
    </lineage>
</organism>
<feature type="region of interest" description="Disordered" evidence="1">
    <location>
        <begin position="493"/>
        <end position="521"/>
    </location>
</feature>
<name>A0AA36HA63_CYLNA</name>
<comment type="caution">
    <text evidence="3">The sequence shown here is derived from an EMBL/GenBank/DDBJ whole genome shotgun (WGS) entry which is preliminary data.</text>
</comment>
<dbReference type="Proteomes" id="UP001176961">
    <property type="component" value="Unassembled WGS sequence"/>
</dbReference>
<protein>
    <submittedName>
        <fullName evidence="3">Uncharacterized protein</fullName>
    </submittedName>
</protein>
<proteinExistence type="predicted"/>
<evidence type="ECO:0000256" key="1">
    <source>
        <dbReference type="SAM" id="MobiDB-lite"/>
    </source>
</evidence>
<feature type="signal peptide" evidence="2">
    <location>
        <begin position="1"/>
        <end position="19"/>
    </location>
</feature>
<keyword evidence="2" id="KW-0732">Signal</keyword>
<reference evidence="3" key="1">
    <citation type="submission" date="2023-07" db="EMBL/GenBank/DDBJ databases">
        <authorList>
            <consortium name="CYATHOMIX"/>
        </authorList>
    </citation>
    <scope>NUCLEOTIDE SEQUENCE</scope>
    <source>
        <strain evidence="3">N/A</strain>
    </source>
</reference>